<dbReference type="CDD" id="cd01647">
    <property type="entry name" value="RT_LTR"/>
    <property type="match status" value="1"/>
</dbReference>
<dbReference type="FunFam" id="3.30.70.270:FF:000003">
    <property type="entry name" value="Transposon Ty3-G Gag-Pol polyprotein"/>
    <property type="match status" value="1"/>
</dbReference>
<keyword evidence="5" id="KW-0378">Hydrolase</keyword>
<evidence type="ECO:0000313" key="9">
    <source>
        <dbReference type="EMBL" id="WVZ62966.1"/>
    </source>
</evidence>
<dbReference type="PROSITE" id="PS50994">
    <property type="entry name" value="INTEGRASE"/>
    <property type="match status" value="1"/>
</dbReference>
<dbReference type="SUPFAM" id="SSF53098">
    <property type="entry name" value="Ribonuclease H-like"/>
    <property type="match status" value="1"/>
</dbReference>
<dbReference type="Proteomes" id="UP001341281">
    <property type="component" value="Chromosome 03"/>
</dbReference>
<evidence type="ECO:0000313" key="10">
    <source>
        <dbReference type="Proteomes" id="UP001341281"/>
    </source>
</evidence>
<keyword evidence="2" id="KW-0548">Nucleotidyltransferase</keyword>
<name>A0AAQ3WIY9_PASNO</name>
<dbReference type="GO" id="GO:0016787">
    <property type="term" value="F:hydrolase activity"/>
    <property type="evidence" value="ECO:0007669"/>
    <property type="project" value="UniProtKB-KW"/>
</dbReference>
<gene>
    <name evidence="9" type="ORF">U9M48_012652</name>
</gene>
<dbReference type="InterPro" id="IPR001584">
    <property type="entry name" value="Integrase_cat-core"/>
</dbReference>
<evidence type="ECO:0000259" key="7">
    <source>
        <dbReference type="PROSITE" id="PS50878"/>
    </source>
</evidence>
<dbReference type="EMBL" id="CP144747">
    <property type="protein sequence ID" value="WVZ62966.1"/>
    <property type="molecule type" value="Genomic_DNA"/>
</dbReference>
<dbReference type="InterPro" id="IPR012337">
    <property type="entry name" value="RNaseH-like_sf"/>
</dbReference>
<feature type="domain" description="Integrase catalytic" evidence="8">
    <location>
        <begin position="361"/>
        <end position="525"/>
    </location>
</feature>
<keyword evidence="3" id="KW-0540">Nuclease</keyword>
<evidence type="ECO:0008006" key="11">
    <source>
        <dbReference type="Google" id="ProtNLM"/>
    </source>
</evidence>
<dbReference type="InterPro" id="IPR043128">
    <property type="entry name" value="Rev_trsase/Diguanyl_cyclase"/>
</dbReference>
<dbReference type="InterPro" id="IPR041373">
    <property type="entry name" value="RT_RNaseH"/>
</dbReference>
<feature type="domain" description="Reverse transcriptase" evidence="7">
    <location>
        <begin position="1"/>
        <end position="82"/>
    </location>
</feature>
<dbReference type="PANTHER" id="PTHR37984:SF5">
    <property type="entry name" value="PROTEIN NYNRIN-LIKE"/>
    <property type="match status" value="1"/>
</dbReference>
<dbReference type="GO" id="GO:0004519">
    <property type="term" value="F:endonuclease activity"/>
    <property type="evidence" value="ECO:0007669"/>
    <property type="project" value="UniProtKB-KW"/>
</dbReference>
<evidence type="ECO:0000256" key="3">
    <source>
        <dbReference type="ARBA" id="ARBA00022722"/>
    </source>
</evidence>
<dbReference type="SUPFAM" id="SSF56672">
    <property type="entry name" value="DNA/RNA polymerases"/>
    <property type="match status" value="1"/>
</dbReference>
<reference evidence="9 10" key="1">
    <citation type="submission" date="2024-02" db="EMBL/GenBank/DDBJ databases">
        <title>High-quality chromosome-scale genome assembly of Pensacola bahiagrass (Paspalum notatum Flugge var. saurae).</title>
        <authorList>
            <person name="Vega J.M."/>
            <person name="Podio M."/>
            <person name="Orjuela J."/>
            <person name="Siena L.A."/>
            <person name="Pessino S.C."/>
            <person name="Combes M.C."/>
            <person name="Mariac C."/>
            <person name="Albertini E."/>
            <person name="Pupilli F."/>
            <person name="Ortiz J.P.A."/>
            <person name="Leblanc O."/>
        </authorList>
    </citation>
    <scope>NUCLEOTIDE SEQUENCE [LARGE SCALE GENOMIC DNA]</scope>
    <source>
        <strain evidence="9">R1</strain>
        <tissue evidence="9">Leaf</tissue>
    </source>
</reference>
<keyword evidence="1" id="KW-0808">Transferase</keyword>
<dbReference type="Gene3D" id="3.30.420.10">
    <property type="entry name" value="Ribonuclease H-like superfamily/Ribonuclease H"/>
    <property type="match status" value="1"/>
</dbReference>
<dbReference type="GO" id="GO:0015074">
    <property type="term" value="P:DNA integration"/>
    <property type="evidence" value="ECO:0007669"/>
    <property type="project" value="InterPro"/>
</dbReference>
<sequence length="630" mass="71274">MPFGPTNTPATFQALMNEVLRPFLRRFVLVFFDDILVYCQSWAEHLQHMHAVFAALRAHGLVLKKSKCSFGEQSMAYLGHVISCTVRALCRSLGLAGYYRKYVKDYGALVAPLTQLLRKDSFVWSPVAAEAFQYLKTALITAPVLTLPNFSKSAGPVAFFSRSLAPRHQGLAAYERELIGLVQAVRHWRPYLWGRPFVVKTDHYSLKFLLDQRLATLPQHHWVSKLLAFDFSMEYKPRASNMVADALSRRDSDTVTAFAISGPSFDIVRDVRTAATSDPTLVALIDHVAAGTLGTPWSVVDGILLYDGKFYLPPDSPLLQVAISNAHDAAHEGVEKSLRRFRRDFHTPVSATRRITFTLLPLPMPTSVWSDISMDFIEGLPKVGGKSVILTVVDRFSKYEHFIALSHPYSLNQWLQLSSGRWFGCMACPPQLCLTAIRCSHQHFGKLSSLSWLHMSSAFHPQSDGQSEAVNKTISMYLRCITGDRPRQWLRWLPWAEFVYNTAYHSKGDTVVYGQEPPTIRSYDSGDCKVAVVAQAMEEEFLADVRARLLQAQEMAKRNYDRGHRDLSFAVGDWVWLCLRHCAPASLQVAKGKLRPRYYGPYSVLLSIQWPTSWNCHHVPAFMMCFMWAP</sequence>
<dbReference type="Pfam" id="PF17917">
    <property type="entry name" value="RT_RNaseH"/>
    <property type="match status" value="1"/>
</dbReference>
<accession>A0AAQ3WIY9</accession>
<dbReference type="InterPro" id="IPR036397">
    <property type="entry name" value="RNaseH_sf"/>
</dbReference>
<keyword evidence="4" id="KW-0255">Endonuclease</keyword>
<evidence type="ECO:0000259" key="8">
    <source>
        <dbReference type="PROSITE" id="PS50994"/>
    </source>
</evidence>
<evidence type="ECO:0000256" key="6">
    <source>
        <dbReference type="ARBA" id="ARBA00022918"/>
    </source>
</evidence>
<dbReference type="CDD" id="cd09274">
    <property type="entry name" value="RNase_HI_RT_Ty3"/>
    <property type="match status" value="1"/>
</dbReference>
<evidence type="ECO:0000256" key="4">
    <source>
        <dbReference type="ARBA" id="ARBA00022759"/>
    </source>
</evidence>
<keyword evidence="10" id="KW-1185">Reference proteome</keyword>
<dbReference type="GO" id="GO:0003964">
    <property type="term" value="F:RNA-directed DNA polymerase activity"/>
    <property type="evidence" value="ECO:0007669"/>
    <property type="project" value="UniProtKB-KW"/>
</dbReference>
<evidence type="ECO:0000256" key="2">
    <source>
        <dbReference type="ARBA" id="ARBA00022695"/>
    </source>
</evidence>
<organism evidence="9 10">
    <name type="scientific">Paspalum notatum var. saurae</name>
    <dbReference type="NCBI Taxonomy" id="547442"/>
    <lineage>
        <taxon>Eukaryota</taxon>
        <taxon>Viridiplantae</taxon>
        <taxon>Streptophyta</taxon>
        <taxon>Embryophyta</taxon>
        <taxon>Tracheophyta</taxon>
        <taxon>Spermatophyta</taxon>
        <taxon>Magnoliopsida</taxon>
        <taxon>Liliopsida</taxon>
        <taxon>Poales</taxon>
        <taxon>Poaceae</taxon>
        <taxon>PACMAD clade</taxon>
        <taxon>Panicoideae</taxon>
        <taxon>Andropogonodae</taxon>
        <taxon>Paspaleae</taxon>
        <taxon>Paspalinae</taxon>
        <taxon>Paspalum</taxon>
    </lineage>
</organism>
<dbReference type="Pfam" id="PF00078">
    <property type="entry name" value="RVT_1"/>
    <property type="match status" value="1"/>
</dbReference>
<evidence type="ECO:0000256" key="1">
    <source>
        <dbReference type="ARBA" id="ARBA00022679"/>
    </source>
</evidence>
<dbReference type="InterPro" id="IPR050951">
    <property type="entry name" value="Retrovirus_Pol_polyprotein"/>
</dbReference>
<dbReference type="GO" id="GO:0003676">
    <property type="term" value="F:nucleic acid binding"/>
    <property type="evidence" value="ECO:0007669"/>
    <property type="project" value="InterPro"/>
</dbReference>
<dbReference type="InterPro" id="IPR043502">
    <property type="entry name" value="DNA/RNA_pol_sf"/>
</dbReference>
<dbReference type="Gene3D" id="3.30.70.270">
    <property type="match status" value="2"/>
</dbReference>
<dbReference type="AlphaFoldDB" id="A0AAQ3WIY9"/>
<evidence type="ECO:0000256" key="5">
    <source>
        <dbReference type="ARBA" id="ARBA00022801"/>
    </source>
</evidence>
<protein>
    <recommendedName>
        <fullName evidence="11">Reverse transcriptase domain-containing protein</fullName>
    </recommendedName>
</protein>
<dbReference type="PROSITE" id="PS50878">
    <property type="entry name" value="RT_POL"/>
    <property type="match status" value="1"/>
</dbReference>
<dbReference type="InterPro" id="IPR000477">
    <property type="entry name" value="RT_dom"/>
</dbReference>
<dbReference type="PANTHER" id="PTHR37984">
    <property type="entry name" value="PROTEIN CBG26694"/>
    <property type="match status" value="1"/>
</dbReference>
<keyword evidence="6" id="KW-0695">RNA-directed DNA polymerase</keyword>
<proteinExistence type="predicted"/>